<organism evidence="13 14">
    <name type="scientific">Trichocladium antarcticum</name>
    <dbReference type="NCBI Taxonomy" id="1450529"/>
    <lineage>
        <taxon>Eukaryota</taxon>
        <taxon>Fungi</taxon>
        <taxon>Dikarya</taxon>
        <taxon>Ascomycota</taxon>
        <taxon>Pezizomycotina</taxon>
        <taxon>Sordariomycetes</taxon>
        <taxon>Sordariomycetidae</taxon>
        <taxon>Sordariales</taxon>
        <taxon>Chaetomiaceae</taxon>
        <taxon>Trichocladium</taxon>
    </lineage>
</organism>
<keyword evidence="7" id="KW-0319">Glycerol metabolism</keyword>
<reference evidence="13" key="1">
    <citation type="journal article" date="2023" name="Mol. Phylogenet. Evol.">
        <title>Genome-scale phylogeny and comparative genomics of the fungal order Sordariales.</title>
        <authorList>
            <person name="Hensen N."/>
            <person name="Bonometti L."/>
            <person name="Westerberg I."/>
            <person name="Brannstrom I.O."/>
            <person name="Guillou S."/>
            <person name="Cros-Aarteil S."/>
            <person name="Calhoun S."/>
            <person name="Haridas S."/>
            <person name="Kuo A."/>
            <person name="Mondo S."/>
            <person name="Pangilinan J."/>
            <person name="Riley R."/>
            <person name="LaButti K."/>
            <person name="Andreopoulos B."/>
            <person name="Lipzen A."/>
            <person name="Chen C."/>
            <person name="Yan M."/>
            <person name="Daum C."/>
            <person name="Ng V."/>
            <person name="Clum A."/>
            <person name="Steindorff A."/>
            <person name="Ohm R.A."/>
            <person name="Martin F."/>
            <person name="Silar P."/>
            <person name="Natvig D.O."/>
            <person name="Lalanne C."/>
            <person name="Gautier V."/>
            <person name="Ament-Velasquez S.L."/>
            <person name="Kruys A."/>
            <person name="Hutchinson M.I."/>
            <person name="Powell A.J."/>
            <person name="Barry K."/>
            <person name="Miller A.N."/>
            <person name="Grigoriev I.V."/>
            <person name="Debuchy R."/>
            <person name="Gladieux P."/>
            <person name="Hiltunen Thoren M."/>
            <person name="Johannesson H."/>
        </authorList>
    </citation>
    <scope>NUCLEOTIDE SEQUENCE</scope>
    <source>
        <strain evidence="13">CBS 123565</strain>
    </source>
</reference>
<keyword evidence="4 10" id="KW-0808">Transferase</keyword>
<protein>
    <recommendedName>
        <fullName evidence="3">glycerol kinase</fullName>
        <ecNumber evidence="3">2.7.1.30</ecNumber>
    </recommendedName>
    <alternativeName>
        <fullName evidence="9">ATP:glycerol 3-phosphotransferase</fullName>
    </alternativeName>
</protein>
<dbReference type="InterPro" id="IPR000577">
    <property type="entry name" value="Carb_kinase_FGGY"/>
</dbReference>
<dbReference type="GO" id="GO:0005524">
    <property type="term" value="F:ATP binding"/>
    <property type="evidence" value="ECO:0007669"/>
    <property type="project" value="UniProtKB-KW"/>
</dbReference>
<comment type="similarity">
    <text evidence="2 10">Belongs to the FGGY kinase family.</text>
</comment>
<dbReference type="GO" id="GO:0006071">
    <property type="term" value="P:glycerol metabolic process"/>
    <property type="evidence" value="ECO:0007669"/>
    <property type="project" value="UniProtKB-KW"/>
</dbReference>
<evidence type="ECO:0000256" key="8">
    <source>
        <dbReference type="ARBA" id="ARBA00022840"/>
    </source>
</evidence>
<dbReference type="PANTHER" id="PTHR10196:SF69">
    <property type="entry name" value="GLYCEROL KINASE"/>
    <property type="match status" value="1"/>
</dbReference>
<evidence type="ECO:0000259" key="11">
    <source>
        <dbReference type="Pfam" id="PF00370"/>
    </source>
</evidence>
<dbReference type="InterPro" id="IPR018483">
    <property type="entry name" value="Carb_kinase_FGGY_CS"/>
</dbReference>
<evidence type="ECO:0000256" key="7">
    <source>
        <dbReference type="ARBA" id="ARBA00022798"/>
    </source>
</evidence>
<gene>
    <name evidence="13" type="ORF">BT67DRAFT_282557</name>
</gene>
<evidence type="ECO:0000256" key="10">
    <source>
        <dbReference type="RuleBase" id="RU003733"/>
    </source>
</evidence>
<dbReference type="GO" id="GO:0046167">
    <property type="term" value="P:glycerol-3-phosphate biosynthetic process"/>
    <property type="evidence" value="ECO:0007669"/>
    <property type="project" value="TreeGrafter"/>
</dbReference>
<comment type="pathway">
    <text evidence="1">Polyol metabolism; glycerol degradation via glycerol kinase pathway; sn-glycerol 3-phosphate from glycerol: step 1/1.</text>
</comment>
<reference evidence="13" key="2">
    <citation type="submission" date="2023-05" db="EMBL/GenBank/DDBJ databases">
        <authorList>
            <consortium name="Lawrence Berkeley National Laboratory"/>
            <person name="Steindorff A."/>
            <person name="Hensen N."/>
            <person name="Bonometti L."/>
            <person name="Westerberg I."/>
            <person name="Brannstrom I.O."/>
            <person name="Guillou S."/>
            <person name="Cros-Aarteil S."/>
            <person name="Calhoun S."/>
            <person name="Haridas S."/>
            <person name="Kuo A."/>
            <person name="Mondo S."/>
            <person name="Pangilinan J."/>
            <person name="Riley R."/>
            <person name="Labutti K."/>
            <person name="Andreopoulos B."/>
            <person name="Lipzen A."/>
            <person name="Chen C."/>
            <person name="Yanf M."/>
            <person name="Daum C."/>
            <person name="Ng V."/>
            <person name="Clum A."/>
            <person name="Ohm R."/>
            <person name="Martin F."/>
            <person name="Silar P."/>
            <person name="Natvig D."/>
            <person name="Lalanne C."/>
            <person name="Gautier V."/>
            <person name="Ament-Velasquez S.L."/>
            <person name="Kruys A."/>
            <person name="Hutchinson M.I."/>
            <person name="Powell A.J."/>
            <person name="Barry K."/>
            <person name="Miller A.N."/>
            <person name="Grigoriev I.V."/>
            <person name="Debuchy R."/>
            <person name="Gladieux P."/>
            <person name="Thoren M.H."/>
            <person name="Johannesson H."/>
        </authorList>
    </citation>
    <scope>NUCLEOTIDE SEQUENCE</scope>
    <source>
        <strain evidence="13">CBS 123565</strain>
    </source>
</reference>
<evidence type="ECO:0000256" key="1">
    <source>
        <dbReference type="ARBA" id="ARBA00005190"/>
    </source>
</evidence>
<dbReference type="EMBL" id="MU853407">
    <property type="protein sequence ID" value="KAK4134833.1"/>
    <property type="molecule type" value="Genomic_DNA"/>
</dbReference>
<proteinExistence type="inferred from homology"/>
<evidence type="ECO:0000256" key="6">
    <source>
        <dbReference type="ARBA" id="ARBA00022777"/>
    </source>
</evidence>
<name>A0AAN6UKY4_9PEZI</name>
<evidence type="ECO:0000313" key="13">
    <source>
        <dbReference type="EMBL" id="KAK4134833.1"/>
    </source>
</evidence>
<sequence>MVHIREINPARFEDSLIAVGPMLNLDGLFMKPLPTPPPEPLLPDGSVNLHPHHEDHLPRGILETAAEKEHNWFIGSIDQGTTSSRFLIFNGEGDPVASHQIEFENLYPKSGWHEQDPYELLNSVEKCIEGAMDRFAEQGYSKVDVRAIGITTQRETTVVWDSTTGEPLCNAIVWPDTRTTAIVRELKARDSADTLQELCGLPLSTYPSSVKLMWLLQNVDPVKQAYDEGRLAFGTVDSWLIYKLNGGAQAEKPIHVTDSTNASRTMFMNLRTLQYDDKLLGFFGLDRSKIQLPKIVPSSDPECFGKLTRGPLAGVPIGGCLGDQSSALVGQCGFSPGQAKNTYGTGGFILYNVGTEPVISKHGLLATVAYDFGGGRKPAYALEGSIAVAGAGVTFLKNNFGFLEESSEINALAASVPDNGGVFFVTAFSGLFAPYWIDDAKGTLFGITQHTTKGHIARATLEATCYQTRAILEAMEKDSGHKLESLAVDGGLSNSDLCMQTQADISGIPVDRPRMRETTALGAAIAAGLATGVWRELEDLEQVNKNGRKVFQPQMGRPEAEKMFRKWEQAVEMSKGWTKD</sequence>
<feature type="domain" description="Carbohydrate kinase FGGY N-terminal" evidence="11">
    <location>
        <begin position="74"/>
        <end position="330"/>
    </location>
</feature>
<dbReference type="CDD" id="cd07792">
    <property type="entry name" value="ASKHA_NBD_FGGY_GK1-3-like"/>
    <property type="match status" value="1"/>
</dbReference>
<dbReference type="EC" id="2.7.1.30" evidence="3"/>
<dbReference type="GO" id="GO:0006641">
    <property type="term" value="P:triglyceride metabolic process"/>
    <property type="evidence" value="ECO:0007669"/>
    <property type="project" value="TreeGrafter"/>
</dbReference>
<dbReference type="InterPro" id="IPR018484">
    <property type="entry name" value="FGGY_N"/>
</dbReference>
<dbReference type="Proteomes" id="UP001304895">
    <property type="component" value="Unassembled WGS sequence"/>
</dbReference>
<dbReference type="InterPro" id="IPR043129">
    <property type="entry name" value="ATPase_NBD"/>
</dbReference>
<feature type="domain" description="Carbohydrate kinase FGGY C-terminal" evidence="12">
    <location>
        <begin position="340"/>
        <end position="530"/>
    </location>
</feature>
<evidence type="ECO:0000256" key="9">
    <source>
        <dbReference type="ARBA" id="ARBA00043149"/>
    </source>
</evidence>
<keyword evidence="5" id="KW-0547">Nucleotide-binding</keyword>
<dbReference type="NCBIfam" id="TIGR01311">
    <property type="entry name" value="glycerol_kin"/>
    <property type="match status" value="1"/>
</dbReference>
<accession>A0AAN6UKY4</accession>
<dbReference type="GO" id="GO:0005739">
    <property type="term" value="C:mitochondrion"/>
    <property type="evidence" value="ECO:0007669"/>
    <property type="project" value="TreeGrafter"/>
</dbReference>
<dbReference type="Pfam" id="PF00370">
    <property type="entry name" value="FGGY_N"/>
    <property type="match status" value="1"/>
</dbReference>
<dbReference type="Gene3D" id="3.30.420.40">
    <property type="match status" value="2"/>
</dbReference>
<dbReference type="PIRSF" id="PIRSF000538">
    <property type="entry name" value="GlpK"/>
    <property type="match status" value="1"/>
</dbReference>
<dbReference type="AlphaFoldDB" id="A0AAN6UKY4"/>
<dbReference type="FunFam" id="3.30.420.40:FF:000086">
    <property type="entry name" value="Glycerol kinase"/>
    <property type="match status" value="1"/>
</dbReference>
<dbReference type="InterPro" id="IPR042018">
    <property type="entry name" value="GK1-3_metazoan-type"/>
</dbReference>
<comment type="caution">
    <text evidence="13">The sequence shown here is derived from an EMBL/GenBank/DDBJ whole genome shotgun (WGS) entry which is preliminary data.</text>
</comment>
<evidence type="ECO:0000256" key="4">
    <source>
        <dbReference type="ARBA" id="ARBA00022679"/>
    </source>
</evidence>
<dbReference type="PANTHER" id="PTHR10196">
    <property type="entry name" value="SUGAR KINASE"/>
    <property type="match status" value="1"/>
</dbReference>
<dbReference type="NCBIfam" id="NF000756">
    <property type="entry name" value="PRK00047.1"/>
    <property type="match status" value="1"/>
</dbReference>
<keyword evidence="6 10" id="KW-0418">Kinase</keyword>
<keyword evidence="8" id="KW-0067">ATP-binding</keyword>
<dbReference type="Pfam" id="PF02782">
    <property type="entry name" value="FGGY_C"/>
    <property type="match status" value="1"/>
</dbReference>
<dbReference type="PROSITE" id="PS00933">
    <property type="entry name" value="FGGY_KINASES_1"/>
    <property type="match status" value="1"/>
</dbReference>
<dbReference type="InterPro" id="IPR018485">
    <property type="entry name" value="FGGY_C"/>
</dbReference>
<evidence type="ECO:0000313" key="14">
    <source>
        <dbReference type="Proteomes" id="UP001304895"/>
    </source>
</evidence>
<dbReference type="PROSITE" id="PS00445">
    <property type="entry name" value="FGGY_KINASES_2"/>
    <property type="match status" value="1"/>
</dbReference>
<evidence type="ECO:0000256" key="5">
    <source>
        <dbReference type="ARBA" id="ARBA00022741"/>
    </source>
</evidence>
<dbReference type="SUPFAM" id="SSF53067">
    <property type="entry name" value="Actin-like ATPase domain"/>
    <property type="match status" value="2"/>
</dbReference>
<evidence type="ECO:0000259" key="12">
    <source>
        <dbReference type="Pfam" id="PF02782"/>
    </source>
</evidence>
<dbReference type="InterPro" id="IPR005999">
    <property type="entry name" value="Glycerol_kin"/>
</dbReference>
<evidence type="ECO:0000256" key="2">
    <source>
        <dbReference type="ARBA" id="ARBA00009156"/>
    </source>
</evidence>
<dbReference type="GO" id="GO:0004370">
    <property type="term" value="F:glycerol kinase activity"/>
    <property type="evidence" value="ECO:0007669"/>
    <property type="project" value="UniProtKB-EC"/>
</dbReference>
<evidence type="ECO:0000256" key="3">
    <source>
        <dbReference type="ARBA" id="ARBA00012099"/>
    </source>
</evidence>
<dbReference type="FunFam" id="3.30.420.40:FF:000085">
    <property type="entry name" value="Glycerol kinase 2"/>
    <property type="match status" value="1"/>
</dbReference>
<keyword evidence="14" id="KW-1185">Reference proteome</keyword>